<dbReference type="EMBL" id="UINC01149582">
    <property type="protein sequence ID" value="SVD42151.1"/>
    <property type="molecule type" value="Genomic_DNA"/>
</dbReference>
<gene>
    <name evidence="1" type="ORF">METZ01_LOCUS395005</name>
</gene>
<sequence>MPKNLDQDYQLDLNAVGQILNEELAGFKRHIYGWPISEESDLRAFFIAWVAIFLPEAVTKPFLNQLKTFVQIVKESHDYSTHHWSKILPLEVGLYALTNDFQWLNNCRGNIDHGKQSLRKFTTETLALVANRISFHDSELIDRIERNIEIRHFFWEWGVVILIVADGDSRAKIELLQKWLKKYRKNEEATQLINKLIQGHFIHNEFLDKFLWIQQYVSLRLI</sequence>
<dbReference type="AlphaFoldDB" id="A0A382V8D1"/>
<protein>
    <submittedName>
        <fullName evidence="1">Uncharacterized protein</fullName>
    </submittedName>
</protein>
<evidence type="ECO:0000313" key="1">
    <source>
        <dbReference type="EMBL" id="SVD42151.1"/>
    </source>
</evidence>
<name>A0A382V8D1_9ZZZZ</name>
<reference evidence="1" key="1">
    <citation type="submission" date="2018-05" db="EMBL/GenBank/DDBJ databases">
        <authorList>
            <person name="Lanie J.A."/>
            <person name="Ng W.-L."/>
            <person name="Kazmierczak K.M."/>
            <person name="Andrzejewski T.M."/>
            <person name="Davidsen T.M."/>
            <person name="Wayne K.J."/>
            <person name="Tettelin H."/>
            <person name="Glass J.I."/>
            <person name="Rusch D."/>
            <person name="Podicherti R."/>
            <person name="Tsui H.-C.T."/>
            <person name="Winkler M.E."/>
        </authorList>
    </citation>
    <scope>NUCLEOTIDE SEQUENCE</scope>
</reference>
<organism evidence="1">
    <name type="scientific">marine metagenome</name>
    <dbReference type="NCBI Taxonomy" id="408172"/>
    <lineage>
        <taxon>unclassified sequences</taxon>
        <taxon>metagenomes</taxon>
        <taxon>ecological metagenomes</taxon>
    </lineage>
</organism>
<feature type="non-terminal residue" evidence="1">
    <location>
        <position position="222"/>
    </location>
</feature>
<accession>A0A382V8D1</accession>
<proteinExistence type="predicted"/>